<dbReference type="Proteomes" id="UP000016617">
    <property type="component" value="Unassembled WGS sequence"/>
</dbReference>
<organism evidence="1 2">
    <name type="scientific">Streptococcus sobrinus W1703</name>
    <dbReference type="NCBI Taxonomy" id="1227275"/>
    <lineage>
        <taxon>Bacteria</taxon>
        <taxon>Bacillati</taxon>
        <taxon>Bacillota</taxon>
        <taxon>Bacilli</taxon>
        <taxon>Lactobacillales</taxon>
        <taxon>Streptococcaceae</taxon>
        <taxon>Streptococcus</taxon>
    </lineage>
</organism>
<reference evidence="1 2" key="1">
    <citation type="submission" date="2013-06" db="EMBL/GenBank/DDBJ databases">
        <authorList>
            <person name="Weinstock G."/>
            <person name="Sodergren E."/>
            <person name="Lobos E.A."/>
            <person name="Fulton L."/>
            <person name="Fulton R."/>
            <person name="Courtney L."/>
            <person name="Fronick C."/>
            <person name="O'Laughlin M."/>
            <person name="Godfrey J."/>
            <person name="Wilson R.M."/>
            <person name="Miner T."/>
            <person name="Farmer C."/>
            <person name="Delehaunty K."/>
            <person name="Cordes M."/>
            <person name="Minx P."/>
            <person name="Tomlinson C."/>
            <person name="Chen J."/>
            <person name="Wollam A."/>
            <person name="Pepin K.H."/>
            <person name="Bhonagiri V."/>
            <person name="Zhang X."/>
            <person name="Warren W."/>
            <person name="Mitreva M."/>
            <person name="Mardis E.R."/>
            <person name="Wilson R.K."/>
        </authorList>
    </citation>
    <scope>NUCLEOTIDE SEQUENCE [LARGE SCALE GENOMIC DNA]</scope>
    <source>
        <strain evidence="1 2">W1703</strain>
    </source>
</reference>
<evidence type="ECO:0000313" key="1">
    <source>
        <dbReference type="EMBL" id="ERJ77939.1"/>
    </source>
</evidence>
<protein>
    <submittedName>
        <fullName evidence="1">Uncharacterized protein</fullName>
    </submittedName>
</protein>
<proteinExistence type="predicted"/>
<dbReference type="PATRIC" id="fig|1227275.3.peg.440"/>
<sequence length="160" mass="18004">MTKRKIMSIVAAVLLACVVAGGSFYYYASHHVASMILGHAYQYTSRLDGKDNSRTMYIAFSGNSDKAIVTQDKSEVLKAIQSDDQFEKIYKTQSKNASWKYKANGNKLTLGKVENKQLSQWQYNSILAFGKHFSSSNFTYQIAKAGQGQVKQKMTFKQID</sequence>
<comment type="caution">
    <text evidence="1">The sequence shown here is derived from an EMBL/GenBank/DDBJ whole genome shotgun (WGS) entry which is preliminary data.</text>
</comment>
<gene>
    <name evidence="1" type="ORF">HMPREF1557_00500</name>
</gene>
<name>U2KL45_9STRE</name>
<dbReference type="HOGENOM" id="CLU_117218_0_0_9"/>
<accession>U2KL45</accession>
<dbReference type="AlphaFoldDB" id="U2KL45"/>
<dbReference type="EMBL" id="AWVA01000027">
    <property type="protein sequence ID" value="ERJ77939.1"/>
    <property type="molecule type" value="Genomic_DNA"/>
</dbReference>
<dbReference type="PROSITE" id="PS51257">
    <property type="entry name" value="PROKAR_LIPOPROTEIN"/>
    <property type="match status" value="1"/>
</dbReference>
<evidence type="ECO:0000313" key="2">
    <source>
        <dbReference type="Proteomes" id="UP000016617"/>
    </source>
</evidence>